<dbReference type="CDD" id="cd01824">
    <property type="entry name" value="Phospholipase_B_like"/>
    <property type="match status" value="1"/>
</dbReference>
<dbReference type="GO" id="GO:0004620">
    <property type="term" value="F:phospholipase activity"/>
    <property type="evidence" value="ECO:0007669"/>
    <property type="project" value="InterPro"/>
</dbReference>
<protein>
    <recommendedName>
        <fullName evidence="3">Phospholipase B1, membrane-associated</fullName>
    </recommendedName>
</protein>
<sequence length="427" mass="49629">MNNIEETEWFHKNVISYLSNVSIGATRHLFSLQSAFQQVVPQNFPFPCPDRSLWRSKNPPTSVHRLRPGDIDVVAAIGDSLTAANGGLAENMLDVYFDENRGVSWSIGKARNRLLIKHVSCRRRRYQKYTLTPPGGQGTWRQFLTVPNLLKVMNPNLVGYSEGNGNTFSHNAQFNVAYSGAMDQDLMGQAIRLIRRMKRDRRVDFKNHWKMLTVMIGTNDICSDQCHDKTQGAETHRRNLMELLDFFYLNMPKTFVNLVVMPHIPYYAELINPPFRQCFPMQLMTCSCLFGGLSPKNKLARVIEMTKKFQHIQEEIVESGRYNNRDDFVVVYQPTNLNSHFPKLPLEKRSFRIDPHDYSYVAIDCIHYTQKLHARIANAYWNNLFEDPGNKTTDWETPAYSKFLCPTRRKPFLLTKKNFRMDFTKSH</sequence>
<dbReference type="PANTHER" id="PTHR21325">
    <property type="entry name" value="PHOSPHOLIPASE B, PLB1"/>
    <property type="match status" value="1"/>
</dbReference>
<dbReference type="GO" id="GO:0006644">
    <property type="term" value="P:phospholipid metabolic process"/>
    <property type="evidence" value="ECO:0007669"/>
    <property type="project" value="TreeGrafter"/>
</dbReference>
<dbReference type="Pfam" id="PF00657">
    <property type="entry name" value="Lipase_GDSL"/>
    <property type="match status" value="1"/>
</dbReference>
<accession>A0AAN8SC20</accession>
<dbReference type="InterPro" id="IPR038885">
    <property type="entry name" value="PLB1"/>
</dbReference>
<dbReference type="Gene3D" id="3.40.50.1110">
    <property type="entry name" value="SGNH hydrolase"/>
    <property type="match status" value="1"/>
</dbReference>
<dbReference type="InterPro" id="IPR001087">
    <property type="entry name" value="GDSL"/>
</dbReference>
<reference evidence="1 2" key="1">
    <citation type="submission" date="2023-10" db="EMBL/GenBank/DDBJ databases">
        <title>Genomes of two closely related lineages of the louse Polyplax serrata with different host specificities.</title>
        <authorList>
            <person name="Martinu J."/>
            <person name="Tarabai H."/>
            <person name="Stefka J."/>
            <person name="Hypsa V."/>
        </authorList>
    </citation>
    <scope>NUCLEOTIDE SEQUENCE [LARGE SCALE GENOMIC DNA]</scope>
    <source>
        <strain evidence="1">HR10_N</strain>
    </source>
</reference>
<dbReference type="InterPro" id="IPR035547">
    <property type="entry name" value="Phospholipase_B"/>
</dbReference>
<evidence type="ECO:0000313" key="2">
    <source>
        <dbReference type="Proteomes" id="UP001372834"/>
    </source>
</evidence>
<organism evidence="1 2">
    <name type="scientific">Polyplax serrata</name>
    <name type="common">Common mouse louse</name>
    <dbReference type="NCBI Taxonomy" id="468196"/>
    <lineage>
        <taxon>Eukaryota</taxon>
        <taxon>Metazoa</taxon>
        <taxon>Ecdysozoa</taxon>
        <taxon>Arthropoda</taxon>
        <taxon>Hexapoda</taxon>
        <taxon>Insecta</taxon>
        <taxon>Pterygota</taxon>
        <taxon>Neoptera</taxon>
        <taxon>Paraneoptera</taxon>
        <taxon>Psocodea</taxon>
        <taxon>Troctomorpha</taxon>
        <taxon>Phthiraptera</taxon>
        <taxon>Anoplura</taxon>
        <taxon>Polyplacidae</taxon>
        <taxon>Polyplax</taxon>
    </lineage>
</organism>
<dbReference type="InterPro" id="IPR036514">
    <property type="entry name" value="SGNH_hydro_sf"/>
</dbReference>
<evidence type="ECO:0008006" key="3">
    <source>
        <dbReference type="Google" id="ProtNLM"/>
    </source>
</evidence>
<gene>
    <name evidence="1" type="ORF">RUM43_004469</name>
</gene>
<dbReference type="EMBL" id="JAWJWE010000002">
    <property type="protein sequence ID" value="KAK6642967.1"/>
    <property type="molecule type" value="Genomic_DNA"/>
</dbReference>
<name>A0AAN8SC20_POLSC</name>
<comment type="caution">
    <text evidence="1">The sequence shown here is derived from an EMBL/GenBank/DDBJ whole genome shotgun (WGS) entry which is preliminary data.</text>
</comment>
<dbReference type="PANTHER" id="PTHR21325:SF31">
    <property type="entry name" value="GH22081P-RELATED"/>
    <property type="match status" value="1"/>
</dbReference>
<proteinExistence type="predicted"/>
<evidence type="ECO:0000313" key="1">
    <source>
        <dbReference type="EMBL" id="KAK6642967.1"/>
    </source>
</evidence>
<dbReference type="Proteomes" id="UP001372834">
    <property type="component" value="Unassembled WGS sequence"/>
</dbReference>
<dbReference type="SUPFAM" id="SSF52266">
    <property type="entry name" value="SGNH hydrolase"/>
    <property type="match status" value="1"/>
</dbReference>
<dbReference type="AlphaFoldDB" id="A0AAN8SC20"/>